<name>A0A7C4Q520_9CHLR</name>
<dbReference type="EMBL" id="DSXR01000081">
    <property type="protein sequence ID" value="HGS87572.1"/>
    <property type="molecule type" value="Genomic_DNA"/>
</dbReference>
<reference evidence="1" key="1">
    <citation type="journal article" date="2020" name="mSystems">
        <title>Genome- and Community-Level Interaction Insights into Carbon Utilization and Element Cycling Functions of Hydrothermarchaeota in Hydrothermal Sediment.</title>
        <authorList>
            <person name="Zhou Z."/>
            <person name="Liu Y."/>
            <person name="Xu W."/>
            <person name="Pan J."/>
            <person name="Luo Z.H."/>
            <person name="Li M."/>
        </authorList>
    </citation>
    <scope>NUCLEOTIDE SEQUENCE [LARGE SCALE GENOMIC DNA]</scope>
    <source>
        <strain evidence="1">SpSt-556</strain>
    </source>
</reference>
<dbReference type="AlphaFoldDB" id="A0A7C4Q520"/>
<gene>
    <name evidence="1" type="ORF">ENT17_08120</name>
</gene>
<sequence length="62" mass="6798">MDILSSLLFNLTILWMCLLRRRCALIRFAFREEGTAATTTGKHAPLLSGGGAVFRTSRAALT</sequence>
<organism evidence="1">
    <name type="scientific">Bellilinea caldifistulae</name>
    <dbReference type="NCBI Taxonomy" id="360411"/>
    <lineage>
        <taxon>Bacteria</taxon>
        <taxon>Bacillati</taxon>
        <taxon>Chloroflexota</taxon>
        <taxon>Anaerolineae</taxon>
        <taxon>Anaerolineales</taxon>
        <taxon>Anaerolineaceae</taxon>
        <taxon>Bellilinea</taxon>
    </lineage>
</organism>
<proteinExistence type="predicted"/>
<protein>
    <submittedName>
        <fullName evidence="1">Uncharacterized protein</fullName>
    </submittedName>
</protein>
<comment type="caution">
    <text evidence="1">The sequence shown here is derived from an EMBL/GenBank/DDBJ whole genome shotgun (WGS) entry which is preliminary data.</text>
</comment>
<accession>A0A7C4Q520</accession>
<evidence type="ECO:0000313" key="1">
    <source>
        <dbReference type="EMBL" id="HGS87572.1"/>
    </source>
</evidence>